<name>A0ABS0LPS3_9LACT</name>
<keyword evidence="4" id="KW-1185">Reference proteome</keyword>
<evidence type="ECO:0000313" key="4">
    <source>
        <dbReference type="Proteomes" id="UP000721415"/>
    </source>
</evidence>
<accession>A0ABS0LPS3</accession>
<dbReference type="Proteomes" id="UP000721415">
    <property type="component" value="Unassembled WGS sequence"/>
</dbReference>
<dbReference type="Gene3D" id="3.40.980.10">
    <property type="entry name" value="MoaB/Mog-like domain"/>
    <property type="match status" value="1"/>
</dbReference>
<dbReference type="InterPro" id="IPR041424">
    <property type="entry name" value="CinA_KH"/>
</dbReference>
<dbReference type="NCBIfam" id="TIGR00200">
    <property type="entry name" value="cinA_nterm"/>
    <property type="match status" value="1"/>
</dbReference>
<comment type="caution">
    <text evidence="3">The sequence shown here is derived from an EMBL/GenBank/DDBJ whole genome shotgun (WGS) entry which is preliminary data.</text>
</comment>
<dbReference type="HAMAP" id="MF_00226_B">
    <property type="entry name" value="CinA_B"/>
    <property type="match status" value="1"/>
</dbReference>
<dbReference type="InterPro" id="IPR008136">
    <property type="entry name" value="CinA_C"/>
</dbReference>
<dbReference type="InterPro" id="IPR001453">
    <property type="entry name" value="MoaB/Mog_dom"/>
</dbReference>
<comment type="similarity">
    <text evidence="1">Belongs to the CinA family.</text>
</comment>
<evidence type="ECO:0000256" key="1">
    <source>
        <dbReference type="HAMAP-Rule" id="MF_00226"/>
    </source>
</evidence>
<evidence type="ECO:0000313" key="3">
    <source>
        <dbReference type="EMBL" id="MBG9985500.1"/>
    </source>
</evidence>
<dbReference type="NCBIfam" id="TIGR00177">
    <property type="entry name" value="molyb_syn"/>
    <property type="match status" value="1"/>
</dbReference>
<dbReference type="EMBL" id="JACBXQ010000001">
    <property type="protein sequence ID" value="MBG9985500.1"/>
    <property type="molecule type" value="Genomic_DNA"/>
</dbReference>
<dbReference type="RefSeq" id="WP_197113860.1">
    <property type="nucleotide sequence ID" value="NZ_JACBXQ010000001.1"/>
</dbReference>
<evidence type="ECO:0000259" key="2">
    <source>
        <dbReference type="SMART" id="SM00852"/>
    </source>
</evidence>
<dbReference type="NCBIfam" id="NF001813">
    <property type="entry name" value="PRK00549.1"/>
    <property type="match status" value="1"/>
</dbReference>
<dbReference type="PANTHER" id="PTHR13939">
    <property type="entry name" value="NICOTINAMIDE-NUCLEOTIDE AMIDOHYDROLASE PNCC"/>
    <property type="match status" value="1"/>
</dbReference>
<dbReference type="PANTHER" id="PTHR13939:SF0">
    <property type="entry name" value="NMN AMIDOHYDROLASE-LIKE PROTEIN YFAY"/>
    <property type="match status" value="1"/>
</dbReference>
<proteinExistence type="inferred from homology"/>
<gene>
    <name evidence="1" type="primary">cinA</name>
    <name evidence="3" type="ORF">HZY91_01165</name>
</gene>
<feature type="domain" description="MoaB/Mog" evidence="2">
    <location>
        <begin position="4"/>
        <end position="171"/>
    </location>
</feature>
<dbReference type="Pfam" id="PF00994">
    <property type="entry name" value="MoCF_biosynth"/>
    <property type="match status" value="1"/>
</dbReference>
<organism evidence="3 4">
    <name type="scientific">Facklamia lactis</name>
    <dbReference type="NCBI Taxonomy" id="2749967"/>
    <lineage>
        <taxon>Bacteria</taxon>
        <taxon>Bacillati</taxon>
        <taxon>Bacillota</taxon>
        <taxon>Bacilli</taxon>
        <taxon>Lactobacillales</taxon>
        <taxon>Aerococcaceae</taxon>
        <taxon>Facklamia</taxon>
    </lineage>
</organism>
<dbReference type="CDD" id="cd00885">
    <property type="entry name" value="cinA"/>
    <property type="match status" value="1"/>
</dbReference>
<dbReference type="InterPro" id="IPR008135">
    <property type="entry name" value="Competence-induced_CinA"/>
</dbReference>
<dbReference type="Pfam" id="PF02464">
    <property type="entry name" value="CinA"/>
    <property type="match status" value="1"/>
</dbReference>
<dbReference type="Gene3D" id="3.30.70.2860">
    <property type="match status" value="1"/>
</dbReference>
<dbReference type="SMART" id="SM00852">
    <property type="entry name" value="MoCF_biosynth"/>
    <property type="match status" value="1"/>
</dbReference>
<dbReference type="SUPFAM" id="SSF142433">
    <property type="entry name" value="CinA-like"/>
    <property type="match status" value="1"/>
</dbReference>
<reference evidence="3 4" key="1">
    <citation type="submission" date="2020-07" db="EMBL/GenBank/DDBJ databases">
        <title>Facklamia lactis sp. nov., isolated from raw milk.</title>
        <authorList>
            <person name="Doll E.V."/>
            <person name="Huptas C."/>
            <person name="Staib L."/>
            <person name="Wenning M."/>
            <person name="Scherer S."/>
        </authorList>
    </citation>
    <scope>NUCLEOTIDE SEQUENCE [LARGE SCALE GENOMIC DNA]</scope>
    <source>
        <strain evidence="3 4">DSM 111018</strain>
    </source>
</reference>
<dbReference type="InterPro" id="IPR036653">
    <property type="entry name" value="CinA-like_C"/>
</dbReference>
<dbReference type="NCBIfam" id="TIGR00199">
    <property type="entry name" value="PncC_domain"/>
    <property type="match status" value="1"/>
</dbReference>
<dbReference type="InterPro" id="IPR036425">
    <property type="entry name" value="MoaB/Mog-like_dom_sf"/>
</dbReference>
<dbReference type="InterPro" id="IPR050101">
    <property type="entry name" value="CinA"/>
</dbReference>
<dbReference type="PIRSF" id="PIRSF006728">
    <property type="entry name" value="CinA"/>
    <property type="match status" value="1"/>
</dbReference>
<dbReference type="Gene3D" id="3.90.950.20">
    <property type="entry name" value="CinA-like"/>
    <property type="match status" value="1"/>
</dbReference>
<protein>
    <recommendedName>
        <fullName evidence="1">Putative competence-damage inducible protein</fullName>
    </recommendedName>
</protein>
<dbReference type="SUPFAM" id="SSF53218">
    <property type="entry name" value="Molybdenum cofactor biosynthesis proteins"/>
    <property type="match status" value="1"/>
</dbReference>
<sequence>MKAEIISVGTELLRGEITNTNSKILASFLLDLGIEGNYQQVVIDKASSIKEALTIAIKRADLIILSGGLGPTPDDITKEVVAEFLSTHLVLDEEQWNYIQHYFVSQGRNQTPTDRRQALYFEGGVPFRTQDGLACGTAYKNENSQYFICLPGPPAELSAMLHQTIKPYLLSELSNLPIIQTVNLNFSGIGEAQLAYQIEDIMSDYNPSIIAIYSKPMQIRVRVTTKSNNALQAQTLSQEIADRILAKLDPYFIGYGENQTIETYIIEALTKRGQTLGISESLTGGQVSAALTEIPGASKVIRGALVTYQEQSKIDLLKIDPQVLQRYSVYSKECAFEMAKATQSLLQTDYSLSLTGVAGPGSDQGHPAGQVFVTVCGPLGTISSREYQIPPRGRHYVRELARKYALQQVKDMLELKSNKGSFIS</sequence>
<dbReference type="Pfam" id="PF18146">
    <property type="entry name" value="CinA_KH"/>
    <property type="match status" value="1"/>
</dbReference>